<name>A0A4Z2GRH8_9TELE</name>
<dbReference type="AlphaFoldDB" id="A0A4Z2GRH8"/>
<keyword evidence="3" id="KW-1185">Reference proteome</keyword>
<dbReference type="Proteomes" id="UP000314294">
    <property type="component" value="Unassembled WGS sequence"/>
</dbReference>
<reference evidence="2 3" key="1">
    <citation type="submission" date="2019-03" db="EMBL/GenBank/DDBJ databases">
        <title>First draft genome of Liparis tanakae, snailfish: a comprehensive survey of snailfish specific genes.</title>
        <authorList>
            <person name="Kim W."/>
            <person name="Song I."/>
            <person name="Jeong J.-H."/>
            <person name="Kim D."/>
            <person name="Kim S."/>
            <person name="Ryu S."/>
            <person name="Song J.Y."/>
            <person name="Lee S.K."/>
        </authorList>
    </citation>
    <scope>NUCLEOTIDE SEQUENCE [LARGE SCALE GENOMIC DNA]</scope>
    <source>
        <tissue evidence="2">Muscle</tissue>
    </source>
</reference>
<accession>A0A4Z2GRH8</accession>
<sequence>MYSSDFNSPLSDDSRELSGDVITADGFSRTFSTIGSSGASRRLSSLSKRPPFCSMRLFLHHTHQKEFQPSERMDSLEENGVGKRSAERVGLILSSDARFTR</sequence>
<evidence type="ECO:0000313" key="2">
    <source>
        <dbReference type="EMBL" id="TNN56177.1"/>
    </source>
</evidence>
<proteinExistence type="predicted"/>
<feature type="region of interest" description="Disordered" evidence="1">
    <location>
        <begin position="64"/>
        <end position="84"/>
    </location>
</feature>
<organism evidence="2 3">
    <name type="scientific">Liparis tanakae</name>
    <name type="common">Tanaka's snailfish</name>
    <dbReference type="NCBI Taxonomy" id="230148"/>
    <lineage>
        <taxon>Eukaryota</taxon>
        <taxon>Metazoa</taxon>
        <taxon>Chordata</taxon>
        <taxon>Craniata</taxon>
        <taxon>Vertebrata</taxon>
        <taxon>Euteleostomi</taxon>
        <taxon>Actinopterygii</taxon>
        <taxon>Neopterygii</taxon>
        <taxon>Teleostei</taxon>
        <taxon>Neoteleostei</taxon>
        <taxon>Acanthomorphata</taxon>
        <taxon>Eupercaria</taxon>
        <taxon>Perciformes</taxon>
        <taxon>Cottioidei</taxon>
        <taxon>Cottales</taxon>
        <taxon>Liparidae</taxon>
        <taxon>Liparis</taxon>
    </lineage>
</organism>
<protein>
    <submittedName>
        <fullName evidence="2">Uncharacterized protein</fullName>
    </submittedName>
</protein>
<evidence type="ECO:0000256" key="1">
    <source>
        <dbReference type="SAM" id="MobiDB-lite"/>
    </source>
</evidence>
<evidence type="ECO:0000313" key="3">
    <source>
        <dbReference type="Proteomes" id="UP000314294"/>
    </source>
</evidence>
<comment type="caution">
    <text evidence="2">The sequence shown here is derived from an EMBL/GenBank/DDBJ whole genome shotgun (WGS) entry which is preliminary data.</text>
</comment>
<gene>
    <name evidence="2" type="ORF">EYF80_033642</name>
</gene>
<dbReference type="EMBL" id="SRLO01000435">
    <property type="protein sequence ID" value="TNN56177.1"/>
    <property type="molecule type" value="Genomic_DNA"/>
</dbReference>